<protein>
    <submittedName>
        <fullName evidence="1">Uncharacterized protein</fullName>
    </submittedName>
</protein>
<dbReference type="OrthoDB" id="6366535at2759"/>
<dbReference type="Proteomes" id="UP000076858">
    <property type="component" value="Unassembled WGS sequence"/>
</dbReference>
<organism evidence="1 2">
    <name type="scientific">Daphnia magna</name>
    <dbReference type="NCBI Taxonomy" id="35525"/>
    <lineage>
        <taxon>Eukaryota</taxon>
        <taxon>Metazoa</taxon>
        <taxon>Ecdysozoa</taxon>
        <taxon>Arthropoda</taxon>
        <taxon>Crustacea</taxon>
        <taxon>Branchiopoda</taxon>
        <taxon>Diplostraca</taxon>
        <taxon>Cladocera</taxon>
        <taxon>Anomopoda</taxon>
        <taxon>Daphniidae</taxon>
        <taxon>Daphnia</taxon>
    </lineage>
</organism>
<keyword evidence="2" id="KW-1185">Reference proteome</keyword>
<accession>A0A0P5T4Z7</accession>
<comment type="caution">
    <text evidence="1">The sequence shown here is derived from an EMBL/GenBank/DDBJ whole genome shotgun (WGS) entry which is preliminary data.</text>
</comment>
<reference evidence="1 2" key="1">
    <citation type="submission" date="2016-03" db="EMBL/GenBank/DDBJ databases">
        <title>EvidentialGene: Evidence-directed Construction of Genes on Genomes.</title>
        <authorList>
            <person name="Gilbert D.G."/>
            <person name="Choi J.-H."/>
            <person name="Mockaitis K."/>
            <person name="Colbourne J."/>
            <person name="Pfrender M."/>
        </authorList>
    </citation>
    <scope>NUCLEOTIDE SEQUENCE [LARGE SCALE GENOMIC DNA]</scope>
    <source>
        <strain evidence="1 2">Xinb3</strain>
        <tissue evidence="1">Complete organism</tissue>
    </source>
</reference>
<dbReference type="AlphaFoldDB" id="A0A0P5T4Z7"/>
<dbReference type="EMBL" id="LRGB01003024">
    <property type="protein sequence ID" value="KZS04970.1"/>
    <property type="molecule type" value="Genomic_DNA"/>
</dbReference>
<name>A0A0P5T4Z7_9CRUS</name>
<evidence type="ECO:0000313" key="1">
    <source>
        <dbReference type="EMBL" id="KZS04970.1"/>
    </source>
</evidence>
<sequence>MVLSVLLNAGAVPLSFDEQNHYHPTTSVASIPSAAGHYSSSTSSSPANPEYVHYLEELVGELSGVFATFIHQNPPPSSPTSLTDMYHQRANTCRSSPSGLLPDVIPKLGASDKWSCSTPPSSAEDLRMRRGMAPMRFRLDSVGSSVPSATSSAVSTPTSATSFFTSSTATSPLAFDLLPSPTTSSSTVSFFADYPPLSSDMSEHLHRTDLDASLPVDATDAADASAADWRQVGRDLRGIADHFASTRRSQNSATGCQQWSLLSTVLSSSSFKSAGPLVSALAVYLWWKLVRRLTA</sequence>
<gene>
    <name evidence="1" type="ORF">APZ42_031925</name>
</gene>
<evidence type="ECO:0000313" key="2">
    <source>
        <dbReference type="Proteomes" id="UP000076858"/>
    </source>
</evidence>
<proteinExistence type="predicted"/>